<evidence type="ECO:0000313" key="2">
    <source>
        <dbReference type="Proteomes" id="UP000231246"/>
    </source>
</evidence>
<dbReference type="AlphaFoldDB" id="A0A2H0BWX4"/>
<reference evidence="1 2" key="1">
    <citation type="submission" date="2017-09" db="EMBL/GenBank/DDBJ databases">
        <title>Depth-based differentiation of microbial function through sediment-hosted aquifers and enrichment of novel symbionts in the deep terrestrial subsurface.</title>
        <authorList>
            <person name="Probst A.J."/>
            <person name="Ladd B."/>
            <person name="Jarett J.K."/>
            <person name="Geller-Mcgrath D.E."/>
            <person name="Sieber C.M."/>
            <person name="Emerson J.B."/>
            <person name="Anantharaman K."/>
            <person name="Thomas B.C."/>
            <person name="Malmstrom R."/>
            <person name="Stieglmeier M."/>
            <person name="Klingl A."/>
            <person name="Woyke T."/>
            <person name="Ryan C.M."/>
            <person name="Banfield J.F."/>
        </authorList>
    </citation>
    <scope>NUCLEOTIDE SEQUENCE [LARGE SCALE GENOMIC DNA]</scope>
    <source>
        <strain evidence="1">CG22_combo_CG10-13_8_21_14_all_38_20</strain>
    </source>
</reference>
<dbReference type="EMBL" id="PCTA01000026">
    <property type="protein sequence ID" value="PIP61488.1"/>
    <property type="molecule type" value="Genomic_DNA"/>
</dbReference>
<organism evidence="1 2">
    <name type="scientific">Candidatus Roizmanbacteria bacterium CG22_combo_CG10-13_8_21_14_all_38_20</name>
    <dbReference type="NCBI Taxonomy" id="1974862"/>
    <lineage>
        <taxon>Bacteria</taxon>
        <taxon>Candidatus Roizmaniibacteriota</taxon>
    </lineage>
</organism>
<dbReference type="Proteomes" id="UP000231246">
    <property type="component" value="Unassembled WGS sequence"/>
</dbReference>
<sequence>MRNWNTDISKFKSKKDKKVWELVQKIEYGLEGKPLLKKEVIVYWNSIKNSISSENRRLFEFYLWGKAYSLPTNLNFWNRPQPLN</sequence>
<accession>A0A2H0BWX4</accession>
<protein>
    <submittedName>
        <fullName evidence="1">Uncharacterized protein</fullName>
    </submittedName>
</protein>
<proteinExistence type="predicted"/>
<gene>
    <name evidence="1" type="ORF">COW99_04270</name>
</gene>
<name>A0A2H0BWX4_9BACT</name>
<evidence type="ECO:0000313" key="1">
    <source>
        <dbReference type="EMBL" id="PIP61488.1"/>
    </source>
</evidence>
<comment type="caution">
    <text evidence="1">The sequence shown here is derived from an EMBL/GenBank/DDBJ whole genome shotgun (WGS) entry which is preliminary data.</text>
</comment>